<feature type="short sequence motif" description="Histidine triad motif" evidence="7">
    <location>
        <begin position="96"/>
        <end position="100"/>
    </location>
</feature>
<evidence type="ECO:0000259" key="8">
    <source>
        <dbReference type="PROSITE" id="PS51084"/>
    </source>
</evidence>
<comment type="catalytic activity">
    <reaction evidence="3">
        <text>adenosine 5'-phosphoramidate + H2O = NH4(+) + AMP</text>
        <dbReference type="Rhea" id="RHEA:67916"/>
        <dbReference type="ChEBI" id="CHEBI:15377"/>
        <dbReference type="ChEBI" id="CHEBI:28938"/>
        <dbReference type="ChEBI" id="CHEBI:57890"/>
        <dbReference type="ChEBI" id="CHEBI:456215"/>
    </reaction>
</comment>
<dbReference type="EnsemblMetazoa" id="XM_028279049.2">
    <property type="protein sequence ID" value="XP_028134850.2"/>
    <property type="gene ID" value="LOC114329816"/>
</dbReference>
<evidence type="ECO:0000313" key="9">
    <source>
        <dbReference type="EnsemblMetazoa" id="XP_028134850.2"/>
    </source>
</evidence>
<evidence type="ECO:0000256" key="4">
    <source>
        <dbReference type="ARBA" id="ARBA00025764"/>
    </source>
</evidence>
<keyword evidence="2" id="KW-0378">Hydrolase</keyword>
<evidence type="ECO:0000256" key="2">
    <source>
        <dbReference type="ARBA" id="ARBA00022801"/>
    </source>
</evidence>
<dbReference type="InterPro" id="IPR001310">
    <property type="entry name" value="Histidine_triad_HIT"/>
</dbReference>
<proteinExistence type="inferred from homology"/>
<feature type="domain" description="HIT" evidence="8">
    <location>
        <begin position="5"/>
        <end position="111"/>
    </location>
</feature>
<evidence type="ECO:0000256" key="6">
    <source>
        <dbReference type="ARBA" id="ARBA00042361"/>
    </source>
</evidence>
<accession>A0ABM5IKF5</accession>
<dbReference type="SUPFAM" id="SSF54197">
    <property type="entry name" value="HIT-like"/>
    <property type="match status" value="1"/>
</dbReference>
<dbReference type="Proteomes" id="UP001652700">
    <property type="component" value="Unplaced"/>
</dbReference>
<evidence type="ECO:0000256" key="1">
    <source>
        <dbReference type="ARBA" id="ARBA00022741"/>
    </source>
</evidence>
<dbReference type="Gene3D" id="3.30.428.10">
    <property type="entry name" value="HIT-like"/>
    <property type="match status" value="1"/>
</dbReference>
<evidence type="ECO:0000313" key="10">
    <source>
        <dbReference type="Proteomes" id="UP001652700"/>
    </source>
</evidence>
<evidence type="ECO:0000256" key="3">
    <source>
        <dbReference type="ARBA" id="ARBA00024472"/>
    </source>
</evidence>
<dbReference type="InterPro" id="IPR036265">
    <property type="entry name" value="HIT-like_sf"/>
</dbReference>
<dbReference type="GeneID" id="114329816"/>
<sequence>MADCVFCEIISGQEEATLFFENDDFIIFKDIKPASKYHLQVVPKKHIRNIHYLKPQDKDFVEEMLVLSRYILELNGGDCNDARIGFHCPPYTSVNHLHLHVISPESEMRAYQRSRFESPKFKLVEDVISQLSKQ</sequence>
<dbReference type="InterPro" id="IPR011146">
    <property type="entry name" value="HIT-like"/>
</dbReference>
<keyword evidence="1" id="KW-0547">Nucleotide-binding</keyword>
<dbReference type="PANTHER" id="PTHR12486">
    <property type="entry name" value="APRATAXIN-RELATED"/>
    <property type="match status" value="1"/>
</dbReference>
<protein>
    <recommendedName>
        <fullName evidence="5">Adenosine 5'-monophosphoramidase HINT3</fullName>
    </recommendedName>
    <alternativeName>
        <fullName evidence="6">Histidine triad nucleotide-binding protein 3</fullName>
    </alternativeName>
</protein>
<keyword evidence="10" id="KW-1185">Reference proteome</keyword>
<evidence type="ECO:0000256" key="7">
    <source>
        <dbReference type="PROSITE-ProRule" id="PRU00464"/>
    </source>
</evidence>
<reference evidence="9" key="1">
    <citation type="submission" date="2025-05" db="UniProtKB">
        <authorList>
            <consortium name="EnsemblMetazoa"/>
        </authorList>
    </citation>
    <scope>IDENTIFICATION</scope>
</reference>
<dbReference type="PRINTS" id="PR00332">
    <property type="entry name" value="HISTRIAD"/>
</dbReference>
<dbReference type="Pfam" id="PF11969">
    <property type="entry name" value="DcpS_C"/>
    <property type="match status" value="1"/>
</dbReference>
<dbReference type="RefSeq" id="XP_028134850.2">
    <property type="nucleotide sequence ID" value="XM_028279049.2"/>
</dbReference>
<comment type="similarity">
    <text evidence="4">Belongs to the HINT family.</text>
</comment>
<evidence type="ECO:0000256" key="5">
    <source>
        <dbReference type="ARBA" id="ARBA00039802"/>
    </source>
</evidence>
<dbReference type="PROSITE" id="PS51084">
    <property type="entry name" value="HIT_2"/>
    <property type="match status" value="1"/>
</dbReference>
<name>A0ABM5IKF5_DIAVI</name>
<dbReference type="PANTHER" id="PTHR12486:SF5">
    <property type="entry name" value="ADENOSINE 5'-MONOPHOSPHORAMIDASE HINT3"/>
    <property type="match status" value="1"/>
</dbReference>
<organism evidence="9 10">
    <name type="scientific">Diabrotica virgifera virgifera</name>
    <name type="common">western corn rootworm</name>
    <dbReference type="NCBI Taxonomy" id="50390"/>
    <lineage>
        <taxon>Eukaryota</taxon>
        <taxon>Metazoa</taxon>
        <taxon>Ecdysozoa</taxon>
        <taxon>Arthropoda</taxon>
        <taxon>Hexapoda</taxon>
        <taxon>Insecta</taxon>
        <taxon>Pterygota</taxon>
        <taxon>Neoptera</taxon>
        <taxon>Endopterygota</taxon>
        <taxon>Coleoptera</taxon>
        <taxon>Polyphaga</taxon>
        <taxon>Cucujiformia</taxon>
        <taxon>Chrysomeloidea</taxon>
        <taxon>Chrysomelidae</taxon>
        <taxon>Galerucinae</taxon>
        <taxon>Diabroticina</taxon>
        <taxon>Diabroticites</taxon>
        <taxon>Diabrotica</taxon>
    </lineage>
</organism>